<gene>
    <name evidence="2" type="ORF">Aco03nite_067310</name>
</gene>
<feature type="compositionally biased region" description="Basic and acidic residues" evidence="1">
    <location>
        <begin position="81"/>
        <end position="92"/>
    </location>
</feature>
<sequence>MANPNRNRPSRQPGEDKERARDEAKSEGKGERRRKDSEAEATDRRRDGDEAARTGAKSDGSQEGEGRQGRVGPMKRQTGTGREHQPRPDREVGNTAAG</sequence>
<proteinExistence type="predicted"/>
<protein>
    <submittedName>
        <fullName evidence="2">Uncharacterized protein</fullName>
    </submittedName>
</protein>
<keyword evidence="3" id="KW-1185">Reference proteome</keyword>
<accession>A0ABQ3XIK4</accession>
<name>A0ABQ3XIK4_9ACTN</name>
<evidence type="ECO:0000313" key="3">
    <source>
        <dbReference type="Proteomes" id="UP000612282"/>
    </source>
</evidence>
<feature type="region of interest" description="Disordered" evidence="1">
    <location>
        <begin position="1"/>
        <end position="98"/>
    </location>
</feature>
<evidence type="ECO:0000313" key="2">
    <source>
        <dbReference type="EMBL" id="GID58327.1"/>
    </source>
</evidence>
<dbReference type="EMBL" id="BOMG01000084">
    <property type="protein sequence ID" value="GID58327.1"/>
    <property type="molecule type" value="Genomic_DNA"/>
</dbReference>
<reference evidence="2 3" key="1">
    <citation type="submission" date="2021-01" db="EMBL/GenBank/DDBJ databases">
        <title>Whole genome shotgun sequence of Actinoplanes couchii NBRC 106145.</title>
        <authorList>
            <person name="Komaki H."/>
            <person name="Tamura T."/>
        </authorList>
    </citation>
    <scope>NUCLEOTIDE SEQUENCE [LARGE SCALE GENOMIC DNA]</scope>
    <source>
        <strain evidence="2 3">NBRC 106145</strain>
    </source>
</reference>
<dbReference type="Proteomes" id="UP000612282">
    <property type="component" value="Unassembled WGS sequence"/>
</dbReference>
<comment type="caution">
    <text evidence="2">The sequence shown here is derived from an EMBL/GenBank/DDBJ whole genome shotgun (WGS) entry which is preliminary data.</text>
</comment>
<feature type="compositionally biased region" description="Basic and acidic residues" evidence="1">
    <location>
        <begin position="13"/>
        <end position="52"/>
    </location>
</feature>
<organism evidence="2 3">
    <name type="scientific">Actinoplanes couchii</name>
    <dbReference type="NCBI Taxonomy" id="403638"/>
    <lineage>
        <taxon>Bacteria</taxon>
        <taxon>Bacillati</taxon>
        <taxon>Actinomycetota</taxon>
        <taxon>Actinomycetes</taxon>
        <taxon>Micromonosporales</taxon>
        <taxon>Micromonosporaceae</taxon>
        <taxon>Actinoplanes</taxon>
    </lineage>
</organism>
<evidence type="ECO:0000256" key="1">
    <source>
        <dbReference type="SAM" id="MobiDB-lite"/>
    </source>
</evidence>